<proteinExistence type="predicted"/>
<feature type="region of interest" description="Disordered" evidence="1">
    <location>
        <begin position="1"/>
        <end position="61"/>
    </location>
</feature>
<protein>
    <submittedName>
        <fullName evidence="2">Uncharacterized protein</fullName>
    </submittedName>
</protein>
<evidence type="ECO:0000313" key="3">
    <source>
        <dbReference type="Proteomes" id="UP000838878"/>
    </source>
</evidence>
<accession>A0A8J9V9A2</accession>
<evidence type="ECO:0000313" key="2">
    <source>
        <dbReference type="EMBL" id="CAH0727607.1"/>
    </source>
</evidence>
<keyword evidence="3" id="KW-1185">Reference proteome</keyword>
<feature type="compositionally biased region" description="Basic and acidic residues" evidence="1">
    <location>
        <begin position="39"/>
        <end position="61"/>
    </location>
</feature>
<dbReference type="EMBL" id="OV170226">
    <property type="protein sequence ID" value="CAH0727607.1"/>
    <property type="molecule type" value="Genomic_DNA"/>
</dbReference>
<sequence>EKCVTAKEDKHGQTEMKIPDFIKELSLHDNNPEDEEPDNDKKEENGNKKGENKKEEVNKKKEVAIEEERNIYEVENLSKTIEFEPKQDIHILSPQADDDVYLDYDQMYDTSPGEFLHEEIERNEE</sequence>
<organism evidence="2 3">
    <name type="scientific">Brenthis ino</name>
    <name type="common">lesser marbled fritillary</name>
    <dbReference type="NCBI Taxonomy" id="405034"/>
    <lineage>
        <taxon>Eukaryota</taxon>
        <taxon>Metazoa</taxon>
        <taxon>Ecdysozoa</taxon>
        <taxon>Arthropoda</taxon>
        <taxon>Hexapoda</taxon>
        <taxon>Insecta</taxon>
        <taxon>Pterygota</taxon>
        <taxon>Neoptera</taxon>
        <taxon>Endopterygota</taxon>
        <taxon>Lepidoptera</taxon>
        <taxon>Glossata</taxon>
        <taxon>Ditrysia</taxon>
        <taxon>Papilionoidea</taxon>
        <taxon>Nymphalidae</taxon>
        <taxon>Heliconiinae</taxon>
        <taxon>Argynnini</taxon>
        <taxon>Brenthis</taxon>
    </lineage>
</organism>
<gene>
    <name evidence="2" type="ORF">BINO364_LOCUS12923</name>
</gene>
<feature type="non-terminal residue" evidence="2">
    <location>
        <position position="1"/>
    </location>
</feature>
<feature type="non-terminal residue" evidence="2">
    <location>
        <position position="125"/>
    </location>
</feature>
<feature type="compositionally biased region" description="Basic and acidic residues" evidence="1">
    <location>
        <begin position="1"/>
        <end position="31"/>
    </location>
</feature>
<dbReference type="Proteomes" id="UP000838878">
    <property type="component" value="Chromosome 6"/>
</dbReference>
<dbReference type="OrthoDB" id="6931209at2759"/>
<evidence type="ECO:0000256" key="1">
    <source>
        <dbReference type="SAM" id="MobiDB-lite"/>
    </source>
</evidence>
<reference evidence="2" key="1">
    <citation type="submission" date="2021-12" db="EMBL/GenBank/DDBJ databases">
        <authorList>
            <person name="Martin H S."/>
        </authorList>
    </citation>
    <scope>NUCLEOTIDE SEQUENCE</scope>
</reference>
<dbReference type="AlphaFoldDB" id="A0A8J9V9A2"/>
<name>A0A8J9V9A2_9NEOP</name>